<proteinExistence type="inferred from homology"/>
<dbReference type="SMART" id="SM00404">
    <property type="entry name" value="PTPc_motif"/>
    <property type="match status" value="1"/>
</dbReference>
<feature type="compositionally biased region" description="Polar residues" evidence="5">
    <location>
        <begin position="494"/>
        <end position="505"/>
    </location>
</feature>
<dbReference type="PROSITE" id="PS50056">
    <property type="entry name" value="TYR_PHOSPHATASE_2"/>
    <property type="match status" value="1"/>
</dbReference>
<evidence type="ECO:0000256" key="3">
    <source>
        <dbReference type="ARBA" id="ARBA00022801"/>
    </source>
</evidence>
<feature type="compositionally biased region" description="Polar residues" evidence="5">
    <location>
        <begin position="529"/>
        <end position="554"/>
    </location>
</feature>
<dbReference type="Proteomes" id="UP000051952">
    <property type="component" value="Unassembled WGS sequence"/>
</dbReference>
<dbReference type="InterPro" id="IPR016130">
    <property type="entry name" value="Tyr_Pase_AS"/>
</dbReference>
<evidence type="ECO:0000256" key="5">
    <source>
        <dbReference type="SAM" id="MobiDB-lite"/>
    </source>
</evidence>
<dbReference type="PROSITE" id="PS00383">
    <property type="entry name" value="TYR_PHOSPHATASE_1"/>
    <property type="match status" value="1"/>
</dbReference>
<evidence type="ECO:0000256" key="2">
    <source>
        <dbReference type="ARBA" id="ARBA00013064"/>
    </source>
</evidence>
<sequence>MPEDLFHTRATVLLPGALSYCIVRSEEHYEALRATYPTPTWVMEELACSTSSSNLQQAECLLWALEDETTTNSFCEYQPFHLDFGPWTWMQHCQLLAALQVTRRDIGHEYRERRRKTNAAARRHRNNKQASGRNRVLQENDDTPSEGSSSSSTDSEHGSEEPQRDNALADGQASAEGGAWSSLYNAEAGPMILLVVRLHLGLKHTTNLLTALGVMSVLSGVIKSAGDLETYFPLETVRYWTVPFHDATPYDDVEAHFELTMEDAVLGALHAFRLWHTEMVDVERFVVAHDHFQRLEHGDVSFIAPWRFVACASPANDSDAAAITDASPIPKPATYYASTFGDPRSFYGCVDLVIQLNDNISYSGQAFRDAGVQHKTLFFPDGSCPPTHIVAEFFDLIDRVPHFSSASEMHDSNGMRRRTAVALHCMAGLGRTGTLICLALMRDYGFTAKASIAWARLCRPGSVIGPQQSYLCYTEARWKQSIFDHTILGTPSSVGDTAQQPLSHPTQHKATAKKTNITKSAAHKEIVKPQTSLLHQHSESRTTTAPGGHTTNGMSSSRATTPTSSVAAAVVEVDRTSLVEVLINRRVSSRSPSTTTATELLDIEPIVPTSSAGDGLQRRAQKAATVANSTPRDAAAPPGKRETIAYRDANSGTSVNTQHHDHEKAVAAPVLSRYTKTTDNALPLLPSTTQVKPLPHTINVDPTHHSKAAAVRTAATPPSARTPHKGLDVQETAFVTSPPAARDGTKRREKKPSTTVMTTYTVGQLLQTPQRHAAATLATVVISPNQHLLPPSVQSWLDEDAQRLRSPPHDPPAVVYNDNKSRRARDPNPLSNEDNQASIIIPSRSLLGLSSSAIAANAEVTPNTFQSGATSPPKLGATLPTKHSKQLLHREDHQVVSYPTSSAVTTASTASVSTVHRISITL</sequence>
<organism evidence="7 8">
    <name type="scientific">Bodo saltans</name>
    <name type="common">Flagellated protozoan</name>
    <dbReference type="NCBI Taxonomy" id="75058"/>
    <lineage>
        <taxon>Eukaryota</taxon>
        <taxon>Discoba</taxon>
        <taxon>Euglenozoa</taxon>
        <taxon>Kinetoplastea</taxon>
        <taxon>Metakinetoplastina</taxon>
        <taxon>Eubodonida</taxon>
        <taxon>Bodonidae</taxon>
        <taxon>Bodo</taxon>
    </lineage>
</organism>
<feature type="region of interest" description="Disordered" evidence="5">
    <location>
        <begin position="529"/>
        <end position="563"/>
    </location>
</feature>
<keyword evidence="8" id="KW-1185">Reference proteome</keyword>
<evidence type="ECO:0000256" key="1">
    <source>
        <dbReference type="ARBA" id="ARBA00007315"/>
    </source>
</evidence>
<dbReference type="EMBL" id="CYKH01001770">
    <property type="protein sequence ID" value="CUG89786.1"/>
    <property type="molecule type" value="Genomic_DNA"/>
</dbReference>
<protein>
    <recommendedName>
        <fullName evidence="2">protein-tyrosine-phosphatase</fullName>
        <ecNumber evidence="2">3.1.3.48</ecNumber>
    </recommendedName>
</protein>
<dbReference type="PANTHER" id="PTHR23339">
    <property type="entry name" value="TYROSINE SPECIFIC PROTEIN PHOSPHATASE AND DUAL SPECIFICITY PROTEIN PHOSPHATASE"/>
    <property type="match status" value="1"/>
</dbReference>
<dbReference type="AlphaFoldDB" id="A0A0S4JDZ4"/>
<dbReference type="SUPFAM" id="SSF52799">
    <property type="entry name" value="(Phosphotyrosine protein) phosphatases II"/>
    <property type="match status" value="1"/>
</dbReference>
<keyword evidence="3" id="KW-0378">Hydrolase</keyword>
<dbReference type="FunFam" id="3.90.190.10:FF:000006">
    <property type="entry name" value="Dual specificity protein phosphatase CDC14B"/>
    <property type="match status" value="1"/>
</dbReference>
<feature type="compositionally biased region" description="Basic and acidic residues" evidence="5">
    <location>
        <begin position="154"/>
        <end position="164"/>
    </location>
</feature>
<evidence type="ECO:0000256" key="4">
    <source>
        <dbReference type="ARBA" id="ARBA00022912"/>
    </source>
</evidence>
<feature type="compositionally biased region" description="Basic residues" evidence="5">
    <location>
        <begin position="113"/>
        <end position="127"/>
    </location>
</feature>
<name>A0A0S4JDZ4_BODSA</name>
<feature type="region of interest" description="Disordered" evidence="5">
    <location>
        <begin position="707"/>
        <end position="754"/>
    </location>
</feature>
<dbReference type="InterPro" id="IPR000387">
    <property type="entry name" value="Tyr_Pase_dom"/>
</dbReference>
<gene>
    <name evidence="7" type="ORF">BSAL_23405</name>
</gene>
<reference evidence="8" key="1">
    <citation type="submission" date="2015-09" db="EMBL/GenBank/DDBJ databases">
        <authorList>
            <consortium name="Pathogen Informatics"/>
        </authorList>
    </citation>
    <scope>NUCLEOTIDE SEQUENCE [LARGE SCALE GENOMIC DNA]</scope>
    <source>
        <strain evidence="8">Lake Konstanz</strain>
    </source>
</reference>
<comment type="similarity">
    <text evidence="1">Belongs to the protein-tyrosine phosphatase family. Non-receptor class CDC14 subfamily.</text>
</comment>
<feature type="region of interest" description="Disordered" evidence="5">
    <location>
        <begin position="111"/>
        <end position="172"/>
    </location>
</feature>
<evidence type="ECO:0000313" key="7">
    <source>
        <dbReference type="EMBL" id="CUG89786.1"/>
    </source>
</evidence>
<dbReference type="InterPro" id="IPR050561">
    <property type="entry name" value="PTP"/>
</dbReference>
<evidence type="ECO:0000259" key="6">
    <source>
        <dbReference type="PROSITE" id="PS50056"/>
    </source>
</evidence>
<feature type="region of interest" description="Disordered" evidence="5">
    <location>
        <begin position="802"/>
        <end position="835"/>
    </location>
</feature>
<dbReference type="GO" id="GO:0004725">
    <property type="term" value="F:protein tyrosine phosphatase activity"/>
    <property type="evidence" value="ECO:0007669"/>
    <property type="project" value="UniProtKB-EC"/>
</dbReference>
<dbReference type="Gene3D" id="3.90.190.10">
    <property type="entry name" value="Protein tyrosine phosphatase superfamily"/>
    <property type="match status" value="1"/>
</dbReference>
<keyword evidence="4" id="KW-0904">Protein phosphatase</keyword>
<dbReference type="VEuPathDB" id="TriTrypDB:BSAL_23405"/>
<dbReference type="InterPro" id="IPR029021">
    <property type="entry name" value="Prot-tyrosine_phosphatase-like"/>
</dbReference>
<evidence type="ECO:0000313" key="8">
    <source>
        <dbReference type="Proteomes" id="UP000051952"/>
    </source>
</evidence>
<dbReference type="EC" id="3.1.3.48" evidence="2"/>
<feature type="region of interest" description="Disordered" evidence="5">
    <location>
        <begin position="494"/>
        <end position="514"/>
    </location>
</feature>
<accession>A0A0S4JDZ4</accession>
<feature type="domain" description="Tyrosine specific protein phosphatases" evidence="6">
    <location>
        <begin position="391"/>
        <end position="470"/>
    </location>
</feature>
<dbReference type="InterPro" id="IPR003595">
    <property type="entry name" value="Tyr_Pase_cat"/>
</dbReference>
<dbReference type="OrthoDB" id="266663at2759"/>